<dbReference type="Pfam" id="PF22679">
    <property type="entry name" value="T1R_D3-like"/>
    <property type="match status" value="1"/>
</dbReference>
<reference evidence="4" key="1">
    <citation type="journal article" date="2014" name="Front. Microbiol.">
        <title>High frequency of phylogenetically diverse reductive dehalogenase-homologous genes in deep subseafloor sedimentary metagenomes.</title>
        <authorList>
            <person name="Kawai M."/>
            <person name="Futagami T."/>
            <person name="Toyoda A."/>
            <person name="Takaki Y."/>
            <person name="Nishi S."/>
            <person name="Hori S."/>
            <person name="Arai W."/>
            <person name="Tsubouchi T."/>
            <person name="Morono Y."/>
            <person name="Uchiyama I."/>
            <person name="Ito T."/>
            <person name="Fujiyama A."/>
            <person name="Inagaki F."/>
            <person name="Takami H."/>
        </authorList>
    </citation>
    <scope>NUCLEOTIDE SEQUENCE</scope>
    <source>
        <strain evidence="4">Expedition CK06-06</strain>
    </source>
</reference>
<dbReference type="CDD" id="cd18800">
    <property type="entry name" value="SF2_C_EcoR124I-like"/>
    <property type="match status" value="1"/>
</dbReference>
<dbReference type="Gene3D" id="3.40.50.300">
    <property type="entry name" value="P-loop containing nucleotide triphosphate hydrolases"/>
    <property type="match status" value="1"/>
</dbReference>
<keyword evidence="1" id="KW-0680">Restriction system</keyword>
<evidence type="ECO:0000256" key="1">
    <source>
        <dbReference type="ARBA" id="ARBA00022747"/>
    </source>
</evidence>
<accession>X1MD88</accession>
<protein>
    <submittedName>
        <fullName evidence="4">Uncharacterized protein</fullName>
    </submittedName>
</protein>
<evidence type="ECO:0000259" key="3">
    <source>
        <dbReference type="Pfam" id="PF22679"/>
    </source>
</evidence>
<dbReference type="PANTHER" id="PTHR30195:SF15">
    <property type="entry name" value="TYPE I RESTRICTION ENZYME HINDI ENDONUCLEASE SUBUNIT"/>
    <property type="match status" value="1"/>
</dbReference>
<name>X1MD88_9ZZZZ</name>
<dbReference type="InterPro" id="IPR051268">
    <property type="entry name" value="Type-I_R_enzyme_R_subunit"/>
</dbReference>
<gene>
    <name evidence="4" type="ORF">S06H3_13707</name>
</gene>
<feature type="domain" description="Type I restriction enzyme HindI endonuclease subunit-like C-terminal" evidence="2">
    <location>
        <begin position="154"/>
        <end position="422"/>
    </location>
</feature>
<proteinExistence type="predicted"/>
<organism evidence="4">
    <name type="scientific">marine sediment metagenome</name>
    <dbReference type="NCBI Taxonomy" id="412755"/>
    <lineage>
        <taxon>unclassified sequences</taxon>
        <taxon>metagenomes</taxon>
        <taxon>ecological metagenomes</taxon>
    </lineage>
</organism>
<dbReference type="InterPro" id="IPR027417">
    <property type="entry name" value="P-loop_NTPase"/>
</dbReference>
<dbReference type="EMBL" id="BARV01006693">
    <property type="protein sequence ID" value="GAI16036.1"/>
    <property type="molecule type" value="Genomic_DNA"/>
</dbReference>
<dbReference type="GO" id="GO:0009307">
    <property type="term" value="P:DNA restriction-modification system"/>
    <property type="evidence" value="ECO:0007669"/>
    <property type="project" value="UniProtKB-KW"/>
</dbReference>
<sequence length="432" mass="50194">WSTVIISINNDDPQEWKEKYRRTANEENHLTGKEVFQNPSDPLKFLIVCDKLLTGFDAPVLQVMYLDQRMKEHTLLQAIARTNRPYPRKKYGLVVDYVGVGRELAQALAIFDKEDLHGIFSVDDIKNEIAFLKESHEKAMILFKKVKRDGKPTDVIQQCLEILKPEDVRSEFEVLFRNFAKSMDMLMPDPCVDPFLKDFKFLGMIREGARNLYRDDRLSLVNCSKKVENLIHAHIKDAGVEEILTPINITAPDFEEKLEIKGSTKAKASHVEHAIRETISAKIGEDPAFYESLKDRLESLIEADRKRRKDEAELLKGLVEISKQEERRDLIAKEKDLLPDEFAFYGLLGNYKDELFGENDEKTCLVTKDIVSIIKNKMVIDWIEKEDIQKEMRRNIKDILRKIGFPSDKLEFFIREILELARARFRDDNGTN</sequence>
<feature type="non-terminal residue" evidence="4">
    <location>
        <position position="1"/>
    </location>
</feature>
<dbReference type="PANTHER" id="PTHR30195">
    <property type="entry name" value="TYPE I SITE-SPECIFIC DEOXYRIBONUCLEASE PROTEIN SUBUNIT M AND R"/>
    <property type="match status" value="1"/>
</dbReference>
<dbReference type="InterPro" id="IPR021810">
    <property type="entry name" value="T1RH-like_C"/>
</dbReference>
<dbReference type="Pfam" id="PF11867">
    <property type="entry name" value="T1RH-like_C"/>
    <property type="match status" value="1"/>
</dbReference>
<evidence type="ECO:0000259" key="2">
    <source>
        <dbReference type="Pfam" id="PF11867"/>
    </source>
</evidence>
<dbReference type="InterPro" id="IPR055180">
    <property type="entry name" value="HsdR_RecA-like_helicase_dom_2"/>
</dbReference>
<evidence type="ECO:0000313" key="4">
    <source>
        <dbReference type="EMBL" id="GAI16036.1"/>
    </source>
</evidence>
<feature type="domain" description="Restriction endonuclease type I HsdR second RecA-like helicase" evidence="3">
    <location>
        <begin position="37"/>
        <end position="97"/>
    </location>
</feature>
<dbReference type="AlphaFoldDB" id="X1MD88"/>
<comment type="caution">
    <text evidence="4">The sequence shown here is derived from an EMBL/GenBank/DDBJ whole genome shotgun (WGS) entry which is preliminary data.</text>
</comment>